<accession>A0A8D8XTT5</accession>
<reference evidence="2" key="1">
    <citation type="submission" date="2021-05" db="EMBL/GenBank/DDBJ databases">
        <authorList>
            <person name="Alioto T."/>
            <person name="Alioto T."/>
            <person name="Gomez Garrido J."/>
        </authorList>
    </citation>
    <scope>NUCLEOTIDE SEQUENCE</scope>
</reference>
<dbReference type="AlphaFoldDB" id="A0A8D8XTT5"/>
<organism evidence="2">
    <name type="scientific">Cacopsylla melanoneura</name>
    <dbReference type="NCBI Taxonomy" id="428564"/>
    <lineage>
        <taxon>Eukaryota</taxon>
        <taxon>Metazoa</taxon>
        <taxon>Ecdysozoa</taxon>
        <taxon>Arthropoda</taxon>
        <taxon>Hexapoda</taxon>
        <taxon>Insecta</taxon>
        <taxon>Pterygota</taxon>
        <taxon>Neoptera</taxon>
        <taxon>Paraneoptera</taxon>
        <taxon>Hemiptera</taxon>
        <taxon>Sternorrhyncha</taxon>
        <taxon>Psylloidea</taxon>
        <taxon>Psyllidae</taxon>
        <taxon>Psyllinae</taxon>
        <taxon>Cacopsylla</taxon>
    </lineage>
</organism>
<dbReference type="EMBL" id="HBUF01345804">
    <property type="protein sequence ID" value="CAG6709204.1"/>
    <property type="molecule type" value="Transcribed_RNA"/>
</dbReference>
<feature type="transmembrane region" description="Helical" evidence="1">
    <location>
        <begin position="65"/>
        <end position="88"/>
    </location>
</feature>
<proteinExistence type="predicted"/>
<keyword evidence="1" id="KW-0812">Transmembrane</keyword>
<evidence type="ECO:0000256" key="1">
    <source>
        <dbReference type="SAM" id="Phobius"/>
    </source>
</evidence>
<protein>
    <submittedName>
        <fullName evidence="2">Uncharacterized protein</fullName>
    </submittedName>
</protein>
<keyword evidence="1" id="KW-0472">Membrane</keyword>
<dbReference type="EMBL" id="HBUF01345803">
    <property type="protein sequence ID" value="CAG6709202.1"/>
    <property type="molecule type" value="Transcribed_RNA"/>
</dbReference>
<evidence type="ECO:0000313" key="2">
    <source>
        <dbReference type="EMBL" id="CAG6709202.1"/>
    </source>
</evidence>
<keyword evidence="1" id="KW-1133">Transmembrane helix</keyword>
<name>A0A8D8XTT5_9HEMI</name>
<sequence>MARKELIFCVILNLSSSLTKKLPNSDKSNLPTTKELQPSIEFSCLAVCSNNFEYRVLTFYERPMLYAHCTVFIFKVYIISSHLLHILLSDVSKCQHSNLSEFYKQTNKQTFDPPFFFGYSVAPVLPYYCKSTVFSAWYTKNAPLFSFFTPCLGTVFFS</sequence>